<reference evidence="3" key="1">
    <citation type="journal article" date="2021" name="PeerJ">
        <title>Extensive microbial diversity within the chicken gut microbiome revealed by metagenomics and culture.</title>
        <authorList>
            <person name="Gilroy R."/>
            <person name="Ravi A."/>
            <person name="Getino M."/>
            <person name="Pursley I."/>
            <person name="Horton D.L."/>
            <person name="Alikhan N.F."/>
            <person name="Baker D."/>
            <person name="Gharbi K."/>
            <person name="Hall N."/>
            <person name="Watson M."/>
            <person name="Adriaenssens E.M."/>
            <person name="Foster-Nyarko E."/>
            <person name="Jarju S."/>
            <person name="Secka A."/>
            <person name="Antonio M."/>
            <person name="Oren A."/>
            <person name="Chaudhuri R.R."/>
            <person name="La Ragione R."/>
            <person name="Hildebrand F."/>
            <person name="Pallen M.J."/>
        </authorList>
    </citation>
    <scope>NUCLEOTIDE SEQUENCE</scope>
    <source>
        <strain evidence="3">CHK199-9574</strain>
    </source>
</reference>
<evidence type="ECO:0000256" key="1">
    <source>
        <dbReference type="SAM" id="SignalP"/>
    </source>
</evidence>
<organism evidence="3 4">
    <name type="scientific">Candidatus Borkfalkia excrementavium</name>
    <dbReference type="NCBI Taxonomy" id="2838505"/>
    <lineage>
        <taxon>Bacteria</taxon>
        <taxon>Bacillati</taxon>
        <taxon>Bacillota</taxon>
        <taxon>Clostridia</taxon>
        <taxon>Christensenellales</taxon>
        <taxon>Christensenellaceae</taxon>
        <taxon>Candidatus Borkfalkia</taxon>
    </lineage>
</organism>
<feature type="signal peptide" evidence="1">
    <location>
        <begin position="1"/>
        <end position="20"/>
    </location>
</feature>
<proteinExistence type="predicted"/>
<protein>
    <recommendedName>
        <fullName evidence="2">Bacterial repeat domain-containing protein</fullName>
    </recommendedName>
</protein>
<dbReference type="Pfam" id="PF18998">
    <property type="entry name" value="Flg_new_2"/>
    <property type="match status" value="3"/>
</dbReference>
<feature type="domain" description="Bacterial repeat" evidence="2">
    <location>
        <begin position="398"/>
        <end position="427"/>
    </location>
</feature>
<feature type="chain" id="PRO_5038712373" description="Bacterial repeat domain-containing protein" evidence="1">
    <location>
        <begin position="21"/>
        <end position="2136"/>
    </location>
</feature>
<evidence type="ECO:0000259" key="2">
    <source>
        <dbReference type="Pfam" id="PF18998"/>
    </source>
</evidence>
<keyword evidence="1" id="KW-0732">Signal</keyword>
<reference evidence="3" key="2">
    <citation type="submission" date="2021-04" db="EMBL/GenBank/DDBJ databases">
        <authorList>
            <person name="Gilroy R."/>
        </authorList>
    </citation>
    <scope>NUCLEOTIDE SEQUENCE</scope>
    <source>
        <strain evidence="3">CHK199-9574</strain>
    </source>
</reference>
<name>A0A9D1Z7J1_9FIRM</name>
<dbReference type="InterPro" id="IPR044060">
    <property type="entry name" value="Bacterial_rp_domain"/>
</dbReference>
<dbReference type="Proteomes" id="UP000824135">
    <property type="component" value="Unassembled WGS sequence"/>
</dbReference>
<dbReference type="PROSITE" id="PS51257">
    <property type="entry name" value="PROKAR_LIPOPROTEIN"/>
    <property type="match status" value="1"/>
</dbReference>
<comment type="caution">
    <text evidence="3">The sequence shown here is derived from an EMBL/GenBank/DDBJ whole genome shotgun (WGS) entry which is preliminary data.</text>
</comment>
<dbReference type="EMBL" id="DXCO01000011">
    <property type="protein sequence ID" value="HIY77679.1"/>
    <property type="molecule type" value="Genomic_DNA"/>
</dbReference>
<feature type="domain" description="Bacterial repeat" evidence="2">
    <location>
        <begin position="743"/>
        <end position="814"/>
    </location>
</feature>
<evidence type="ECO:0000313" key="3">
    <source>
        <dbReference type="EMBL" id="HIY77679.1"/>
    </source>
</evidence>
<gene>
    <name evidence="3" type="ORF">H9728_01410</name>
</gene>
<feature type="domain" description="Bacterial repeat" evidence="2">
    <location>
        <begin position="1795"/>
        <end position="1867"/>
    </location>
</feature>
<accession>A0A9D1Z7J1</accession>
<dbReference type="Gene3D" id="2.60.40.1190">
    <property type="match status" value="1"/>
</dbReference>
<evidence type="ECO:0000313" key="4">
    <source>
        <dbReference type="Proteomes" id="UP000824135"/>
    </source>
</evidence>
<sequence>MKKKKFIVFALAVAFLFALAAFVACSADTKYNEVSDGKDYTYDNSEFDPDLVQPDEGVTLDGVLDEAMYQSQRWLHAVKVDKNEIDPAYDYDTAVEMIESAAQMDMVVAFGEKGFYVGFDVQEAPGNSVWVNLDRASYLNSCIELYIAAEGTTGLYEDDTFEIDMMPSGDMVFKKADGVEQGGGGKGWVEITAPYDTMPRLAATTKGGEINTTACNGYTLELFVPYNFLEKYGYDTEGLKAGTSELYLNPVNITSYNYDGNDMNNDRWWFSTASQLDGDGWTNPSEWYHFNHGGLVGYDIGITQNGDTAGGSVMEYLGYDFAVADNTVTFLINEAEGYALKSLSVNGSSVLGDVVYDDEGRAQYVTLGKVRGNLDVEVEFVPYSAGTAAQVSVKEGYTHGTVSLDKDSYVVGDSVTLTLTPEEGYVVSDVLANGDSIFGIGLVTEDGGKTFTLTTRCVETPLEFEVVFAEATDVDGLQFTFILGDVDGMSVRLRNAAGDIYESTVSGATATFNGIPAGLYTLDVSITNYWLAVDEYFVSTAVEHEVNLSEFLPNGIYHQGDFTDLPAQSTSYYYRTVNSNISEEAWFAMKIAVDPEGAPRGQKYRIGYRMYVNGVECGPTLMWYTKYNSFRFSQCGLNWTEVDIPSEYNDAVWQRNGENGMYMIVHFDPSAGTMGVYLALSDKSELYHLVDLQHDSFKGGTITQFGAGVWVQGNSYCPAEIHDLRYGTSLSDCLGFDADDTITVNNPAVTGGLIALGKSSYVRGETVVLDIQPEEGYVLSALTVNGKDVFSEVSDNRLEFYLIDAELNIAATFEGYAPVSFTADVAAWRAGSEVDLTGATVTLSSSQITYEGIEVSGGQISAEVRAGTYTATLSLDNYLTATVVVGEDGQADEIVFEYNLFSVVQGAESNWDLTNQNHGSFTLNAVPNYSGISMNDSVNNFVFEINFTSVKTGTNVTRNEVRLLFDDGVRIGIDILSDGTGAKIESSDTSNGATTPAGDSTSMYPWARWYVLTTEEVAKYNSEEGILFKVVRLDDMVYVYLDGVLRAEKKLELSGKNYGSEPCYVGVYRWDGGLQKEYNYTFYTAETEASVTVKDGYTNGTVTLDQPSYNVTDTVTVSFEPAEGYILQSVSVNGQDMTGQVSENTLTFICMEPAYEIEVSFIAMSEVSVTADVTAWRAGSEVSLANATVSLSNSITSYQDIAIEGGKIAAEVIPGTYTATLSLDGYLSATVVVGESGGALDEIVFEYNLFTVASGSNWDLSEQNRGEITLNNGGYGGITMTDNLNDFTFEVNFTGAKAEGQTNEVRNEIRLAFSNGKYLALDLLYSNGAGIVQTPTWGDGYLYASWDAKYTMTAEESEKYLSADGILFKVIRRGNVVCLYLDGKFVLDFDISECAGTTATLSLYHWDGGQTVHYDYTFSAQPTAADVSIKEGYTNGTAVLGQDSYSVGDLVILTLTPETGYVVGDVLVNGSSVLSSLTTEDGETYTVSYLCTSSPVEFEVTFVAQTDVDVQVNFAESNNADGMSVRLTQAGGQAYTAAVSNNAAAFEGLPAGFYTIEANIANYWLNAGTVYVYASMTAPTIDLSSYFEGGNVFFSGNFDNLPTQPEDTKADPYMEHYNAVNTTVEGDAWFAGKIMIAPDANLAATNYGVGYRFMIGGEEYNLMLVWKNGDKSFYLRLCRGGAIGGDAEAILLPSEYNSLINADDESGLTAEQLTGLYLVVYYDRADGLLSVYLTMSDKTEIYHLADIEANGGDITQFGTALWIKKKVVATTTISEFRYGASLAEALGFDDGDTVTVTNPTVENGAIVLNQESYVRGDFVTLSVQPADGYVLSALTVNGKDVFSQIAYNQLAFYLTDAELNVAATFTAGTKVSVSADVAAWKAGNAADLTGETVSLVSNAITYEDLAIESGKLTADIIQGTYTAILSLPGYKSQQVTIGAEGLAALTFEYDLFRANAGSWDLTNQNRGSFTLNNGGFGGISMNDPVDDFVFEITFTGAKTESANVVRNEVRLAFDNGKYLGIDLLRTSATGPYTIQTPAWDGNYLYPGYQDHYTLTDDEIAEYNAEAGIRFKVVRQGGTAYIFLNDVLRATLALTGCEDASALLSVYHWDGGLTVNYNYTFSEDPADIEAALQGAEA</sequence>